<keyword evidence="1" id="KW-0560">Oxidoreductase</keyword>
<dbReference type="InterPro" id="IPR036812">
    <property type="entry name" value="NAD(P)_OxRdtase_dom_sf"/>
</dbReference>
<gene>
    <name evidence="4" type="primary">PLR1</name>
    <name evidence="4" type="ORF">MPDQ_006666</name>
</gene>
<feature type="domain" description="NADP-dependent oxidoreductase" evidence="3">
    <location>
        <begin position="344"/>
        <end position="648"/>
    </location>
</feature>
<feature type="region of interest" description="Disordered" evidence="2">
    <location>
        <begin position="190"/>
        <end position="221"/>
    </location>
</feature>
<dbReference type="EMBL" id="VIFY01000060">
    <property type="protein sequence ID" value="TQB72623.1"/>
    <property type="molecule type" value="Genomic_DNA"/>
</dbReference>
<organism evidence="4 5">
    <name type="scientific">Monascus purpureus</name>
    <name type="common">Red mold</name>
    <name type="synonym">Monascus anka</name>
    <dbReference type="NCBI Taxonomy" id="5098"/>
    <lineage>
        <taxon>Eukaryota</taxon>
        <taxon>Fungi</taxon>
        <taxon>Dikarya</taxon>
        <taxon>Ascomycota</taxon>
        <taxon>Pezizomycotina</taxon>
        <taxon>Eurotiomycetes</taxon>
        <taxon>Eurotiomycetidae</taxon>
        <taxon>Eurotiales</taxon>
        <taxon>Aspergillaceae</taxon>
        <taxon>Monascus</taxon>
    </lineage>
</organism>
<protein>
    <submittedName>
        <fullName evidence="4">Pyridoxine 4-dehydrogenase</fullName>
    </submittedName>
</protein>
<dbReference type="STRING" id="5098.A0A507QXY7"/>
<accession>A0A507QXY7</accession>
<comment type="caution">
    <text evidence="4">The sequence shown here is derived from an EMBL/GenBank/DDBJ whole genome shotgun (WGS) entry which is preliminary data.</text>
</comment>
<feature type="compositionally biased region" description="Basic residues" evidence="2">
    <location>
        <begin position="198"/>
        <end position="214"/>
    </location>
</feature>
<dbReference type="Proteomes" id="UP000319663">
    <property type="component" value="Unassembled WGS sequence"/>
</dbReference>
<sequence length="658" mass="72113">MSRNDYYYSHPRSYADSYSSGYPTSVVRRPEETESAIESSRRDYYPADDYDYHHSPRQSRASVRRSHSVGDRSAYYGDGSYREGGIGGLDGIDRDILARHLGVGDVIGQSHHERSSEDRIAQAVKAAVAAGAVEAFRLRDEPGDWAGEKGKRILTAALTAGGTDGFLDRHSSKHDTRHLIESTIAGLAANRLVNGPRSRSRSRSRHGSKSKSRRSSGSGFKEAAAAGLLAAAGKGIFDKSHSRSRSRPRSRSRHHGGSKTRGRDRSPSYSSDSYSYSDDSYESPPRKRDSHTRSKSLSDYVSDGLAKLDLGGSDRRSRSRRHRSRRDDDYDDYSDGGKEIGHTGYGMMRLTWNPTPPTKEQSFAALDTALSQGATFWNAGELYGSPTRHSLHLLREYFESQSRSGSDENVAEKIVLSVKGGIKPGTLTPDGSETNLRRSVEDCLAVLAGTKQIDIFEPARLDPNFTVEEQMGVLRALVREGKIGGIGLSEVDAETIRRAHKIHPIAAVEVEFSLFATDILHNGIAATCTELGIPIVAYSPLGRGVLAGAFTRVSDIPDGDFRKILPKYQDGAIEQNLKRVNELNKFAARKGVAPVQLALGWLRSLSGRPGLPTIIPIPGGTTPEKIVQNTEGVPILSDEEMEEIDEILKRNEIVGSRY</sequence>
<dbReference type="GO" id="GO:0005737">
    <property type="term" value="C:cytoplasm"/>
    <property type="evidence" value="ECO:0007669"/>
    <property type="project" value="TreeGrafter"/>
</dbReference>
<dbReference type="InterPro" id="IPR050791">
    <property type="entry name" value="Aldo-Keto_reductase"/>
</dbReference>
<dbReference type="Pfam" id="PF00248">
    <property type="entry name" value="Aldo_ket_red"/>
    <property type="match status" value="1"/>
</dbReference>
<dbReference type="PANTHER" id="PTHR43625">
    <property type="entry name" value="AFLATOXIN B1 ALDEHYDE REDUCTASE"/>
    <property type="match status" value="1"/>
</dbReference>
<dbReference type="GO" id="GO:0016491">
    <property type="term" value="F:oxidoreductase activity"/>
    <property type="evidence" value="ECO:0007669"/>
    <property type="project" value="UniProtKB-KW"/>
</dbReference>
<dbReference type="CDD" id="cd19077">
    <property type="entry name" value="AKR_AKR8A1-2"/>
    <property type="match status" value="1"/>
</dbReference>
<dbReference type="PANTHER" id="PTHR43625:SF78">
    <property type="entry name" value="PYRIDOXAL REDUCTASE-RELATED"/>
    <property type="match status" value="1"/>
</dbReference>
<dbReference type="SUPFAM" id="SSF51430">
    <property type="entry name" value="NAD(P)-linked oxidoreductase"/>
    <property type="match status" value="1"/>
</dbReference>
<dbReference type="AlphaFoldDB" id="A0A507QXY7"/>
<feature type="region of interest" description="Disordered" evidence="2">
    <location>
        <begin position="234"/>
        <end position="340"/>
    </location>
</feature>
<evidence type="ECO:0000313" key="4">
    <source>
        <dbReference type="EMBL" id="TQB72623.1"/>
    </source>
</evidence>
<name>A0A507QXY7_MONPU</name>
<evidence type="ECO:0000313" key="5">
    <source>
        <dbReference type="Proteomes" id="UP000319663"/>
    </source>
</evidence>
<evidence type="ECO:0000256" key="2">
    <source>
        <dbReference type="SAM" id="MobiDB-lite"/>
    </source>
</evidence>
<feature type="region of interest" description="Disordered" evidence="2">
    <location>
        <begin position="1"/>
        <end position="73"/>
    </location>
</feature>
<feature type="compositionally biased region" description="Basic residues" evidence="2">
    <location>
        <begin position="242"/>
        <end position="260"/>
    </location>
</feature>
<dbReference type="InterPro" id="IPR023210">
    <property type="entry name" value="NADP_OxRdtase_dom"/>
</dbReference>
<feature type="compositionally biased region" description="Low complexity" evidence="2">
    <location>
        <begin position="267"/>
        <end position="278"/>
    </location>
</feature>
<dbReference type="Gene3D" id="3.20.20.100">
    <property type="entry name" value="NADP-dependent oxidoreductase domain"/>
    <property type="match status" value="1"/>
</dbReference>
<feature type="compositionally biased region" description="Basic and acidic residues" evidence="2">
    <location>
        <begin position="39"/>
        <end position="54"/>
    </location>
</feature>
<reference evidence="4 5" key="1">
    <citation type="submission" date="2019-06" db="EMBL/GenBank/DDBJ databases">
        <title>Wine fermentation using esterase from Monascus purpureus.</title>
        <authorList>
            <person name="Geng C."/>
            <person name="Zhang Y."/>
        </authorList>
    </citation>
    <scope>NUCLEOTIDE SEQUENCE [LARGE SCALE GENOMIC DNA]</scope>
    <source>
        <strain evidence="4">HQ1</strain>
    </source>
</reference>
<evidence type="ECO:0000256" key="1">
    <source>
        <dbReference type="ARBA" id="ARBA00023002"/>
    </source>
</evidence>
<evidence type="ECO:0000259" key="3">
    <source>
        <dbReference type="Pfam" id="PF00248"/>
    </source>
</evidence>
<keyword evidence="5" id="KW-1185">Reference proteome</keyword>
<proteinExistence type="predicted"/>